<dbReference type="AlphaFoldDB" id="A0A822YPV0"/>
<accession>A0A822YPV0</accession>
<proteinExistence type="predicted"/>
<keyword evidence="1" id="KW-1133">Transmembrane helix</keyword>
<keyword evidence="1" id="KW-0812">Transmembrane</keyword>
<gene>
    <name evidence="2" type="ORF">HUJ06_004763</name>
</gene>
<protein>
    <submittedName>
        <fullName evidence="2">Uncharacterized protein</fullName>
    </submittedName>
</protein>
<reference evidence="2 3" key="1">
    <citation type="journal article" date="2020" name="Mol. Biol. Evol.">
        <title>Distinct Expression and Methylation Patterns for Genes with Different Fates following a Single Whole-Genome Duplication in Flowering Plants.</title>
        <authorList>
            <person name="Shi T."/>
            <person name="Rahmani R.S."/>
            <person name="Gugger P.F."/>
            <person name="Wang M."/>
            <person name="Li H."/>
            <person name="Zhang Y."/>
            <person name="Li Z."/>
            <person name="Wang Q."/>
            <person name="Van de Peer Y."/>
            <person name="Marchal K."/>
            <person name="Chen J."/>
        </authorList>
    </citation>
    <scope>NUCLEOTIDE SEQUENCE [LARGE SCALE GENOMIC DNA]</scope>
    <source>
        <tissue evidence="2">Leaf</tissue>
    </source>
</reference>
<organism evidence="2 3">
    <name type="scientific">Nelumbo nucifera</name>
    <name type="common">Sacred lotus</name>
    <dbReference type="NCBI Taxonomy" id="4432"/>
    <lineage>
        <taxon>Eukaryota</taxon>
        <taxon>Viridiplantae</taxon>
        <taxon>Streptophyta</taxon>
        <taxon>Embryophyta</taxon>
        <taxon>Tracheophyta</taxon>
        <taxon>Spermatophyta</taxon>
        <taxon>Magnoliopsida</taxon>
        <taxon>Proteales</taxon>
        <taxon>Nelumbonaceae</taxon>
        <taxon>Nelumbo</taxon>
    </lineage>
</organism>
<name>A0A822YPV0_NELNU</name>
<sequence length="56" mass="6924">MQGTLIHLFDHLIFFYIDFFTFFAANNLYWFVFVTTKEPITYYKRENQMLLNLLSF</sequence>
<comment type="caution">
    <text evidence="2">The sequence shown here is derived from an EMBL/GenBank/DDBJ whole genome shotgun (WGS) entry which is preliminary data.</text>
</comment>
<evidence type="ECO:0000313" key="2">
    <source>
        <dbReference type="EMBL" id="DAD34123.1"/>
    </source>
</evidence>
<keyword evidence="3" id="KW-1185">Reference proteome</keyword>
<feature type="transmembrane region" description="Helical" evidence="1">
    <location>
        <begin position="12"/>
        <end position="35"/>
    </location>
</feature>
<dbReference type="EMBL" id="DUZY01000004">
    <property type="protein sequence ID" value="DAD34123.1"/>
    <property type="molecule type" value="Genomic_DNA"/>
</dbReference>
<keyword evidence="1" id="KW-0472">Membrane</keyword>
<evidence type="ECO:0000256" key="1">
    <source>
        <dbReference type="SAM" id="Phobius"/>
    </source>
</evidence>
<evidence type="ECO:0000313" key="3">
    <source>
        <dbReference type="Proteomes" id="UP000607653"/>
    </source>
</evidence>
<dbReference type="Proteomes" id="UP000607653">
    <property type="component" value="Unassembled WGS sequence"/>
</dbReference>